<evidence type="ECO:0000313" key="2">
    <source>
        <dbReference type="Proteomes" id="UP000316167"/>
    </source>
</evidence>
<proteinExistence type="predicted"/>
<dbReference type="PANTHER" id="PTHR38471:SF2">
    <property type="entry name" value="FOUR HELIX BUNDLE PROTEIN"/>
    <property type="match status" value="1"/>
</dbReference>
<keyword evidence="2" id="KW-1185">Reference proteome</keyword>
<dbReference type="OrthoDB" id="9811959at2"/>
<dbReference type="InterPro" id="IPR036583">
    <property type="entry name" value="23S_rRNA_IVS_sf"/>
</dbReference>
<dbReference type="Pfam" id="PF05635">
    <property type="entry name" value="23S_rRNA_IVP"/>
    <property type="match status" value="1"/>
</dbReference>
<dbReference type="AlphaFoldDB" id="A0A562SP44"/>
<accession>A0A562SP44</accession>
<gene>
    <name evidence="1" type="ORF">IQ13_1138</name>
</gene>
<dbReference type="SUPFAM" id="SSF158446">
    <property type="entry name" value="IVS-encoded protein-like"/>
    <property type="match status" value="1"/>
</dbReference>
<dbReference type="PANTHER" id="PTHR38471">
    <property type="entry name" value="FOUR HELIX BUNDLE PROTEIN"/>
    <property type="match status" value="1"/>
</dbReference>
<evidence type="ECO:0000313" key="1">
    <source>
        <dbReference type="EMBL" id="TWI83032.1"/>
    </source>
</evidence>
<reference evidence="1 2" key="1">
    <citation type="journal article" date="2015" name="Stand. Genomic Sci.">
        <title>Genomic Encyclopedia of Bacterial and Archaeal Type Strains, Phase III: the genomes of soil and plant-associated and newly described type strains.</title>
        <authorList>
            <person name="Whitman W.B."/>
            <person name="Woyke T."/>
            <person name="Klenk H.P."/>
            <person name="Zhou Y."/>
            <person name="Lilburn T.G."/>
            <person name="Beck B.J."/>
            <person name="De Vos P."/>
            <person name="Vandamme P."/>
            <person name="Eisen J.A."/>
            <person name="Garrity G."/>
            <person name="Hugenholtz P."/>
            <person name="Kyrpides N.C."/>
        </authorList>
    </citation>
    <scope>NUCLEOTIDE SEQUENCE [LARGE SCALE GENOMIC DNA]</scope>
    <source>
        <strain evidence="1 2">CGMCC 1.7271</strain>
    </source>
</reference>
<dbReference type="CDD" id="cd16377">
    <property type="entry name" value="23S_rRNA_IVP_like"/>
    <property type="match status" value="1"/>
</dbReference>
<comment type="caution">
    <text evidence="1">The sequence shown here is derived from an EMBL/GenBank/DDBJ whole genome shotgun (WGS) entry which is preliminary data.</text>
</comment>
<dbReference type="RefSeq" id="WP_144885119.1">
    <property type="nucleotide sequence ID" value="NZ_VLLE01000003.1"/>
</dbReference>
<dbReference type="EMBL" id="VLLE01000003">
    <property type="protein sequence ID" value="TWI83032.1"/>
    <property type="molecule type" value="Genomic_DNA"/>
</dbReference>
<dbReference type="InterPro" id="IPR012657">
    <property type="entry name" value="23S_rRNA-intervening_sequence"/>
</dbReference>
<organism evidence="1 2">
    <name type="scientific">Lacibacter cauensis</name>
    <dbReference type="NCBI Taxonomy" id="510947"/>
    <lineage>
        <taxon>Bacteria</taxon>
        <taxon>Pseudomonadati</taxon>
        <taxon>Bacteroidota</taxon>
        <taxon>Chitinophagia</taxon>
        <taxon>Chitinophagales</taxon>
        <taxon>Chitinophagaceae</taxon>
        <taxon>Lacibacter</taxon>
    </lineage>
</organism>
<sequence>MKSYRELDVYKESKQLAIEIHKMSLSLPKFELYEEGSQIRRSSKAVTSAIVEGYGRKRYKQDFIRFLVYAQSECDETIVHLDFLHETESLKETSLYSSFFERYTVLSKKINNFIQWVEDNWNNLPPTEIK</sequence>
<protein>
    <submittedName>
        <fullName evidence="1">Four helix bundle protein</fullName>
    </submittedName>
</protein>
<dbReference type="NCBIfam" id="TIGR02436">
    <property type="entry name" value="four helix bundle protein"/>
    <property type="match status" value="1"/>
</dbReference>
<dbReference type="Proteomes" id="UP000316167">
    <property type="component" value="Unassembled WGS sequence"/>
</dbReference>
<name>A0A562SP44_9BACT</name>
<dbReference type="Gene3D" id="1.20.1440.60">
    <property type="entry name" value="23S rRNA-intervening sequence"/>
    <property type="match status" value="1"/>
</dbReference>